<organism evidence="1 2">
    <name type="scientific">Lithospermum erythrorhizon</name>
    <name type="common">Purple gromwell</name>
    <name type="synonym">Lithospermum officinale var. erythrorhizon</name>
    <dbReference type="NCBI Taxonomy" id="34254"/>
    <lineage>
        <taxon>Eukaryota</taxon>
        <taxon>Viridiplantae</taxon>
        <taxon>Streptophyta</taxon>
        <taxon>Embryophyta</taxon>
        <taxon>Tracheophyta</taxon>
        <taxon>Spermatophyta</taxon>
        <taxon>Magnoliopsida</taxon>
        <taxon>eudicotyledons</taxon>
        <taxon>Gunneridae</taxon>
        <taxon>Pentapetalae</taxon>
        <taxon>asterids</taxon>
        <taxon>lamiids</taxon>
        <taxon>Boraginales</taxon>
        <taxon>Boraginaceae</taxon>
        <taxon>Boraginoideae</taxon>
        <taxon>Lithospermeae</taxon>
        <taxon>Lithospermum</taxon>
    </lineage>
</organism>
<sequence length="87" mass="9160">MPICSNLEAICCASSACSEDSREITARRPTTSARKPTACVSSLATSSCNAVALASVRLPSMSLLLESPVVASTTHILWNIHVPNEET</sequence>
<accession>A0AAV3Q034</accession>
<evidence type="ECO:0000313" key="1">
    <source>
        <dbReference type="EMBL" id="GAA0157074.1"/>
    </source>
</evidence>
<dbReference type="Proteomes" id="UP001454036">
    <property type="component" value="Unassembled WGS sequence"/>
</dbReference>
<comment type="caution">
    <text evidence="1">The sequence shown here is derived from an EMBL/GenBank/DDBJ whole genome shotgun (WGS) entry which is preliminary data.</text>
</comment>
<keyword evidence="2" id="KW-1185">Reference proteome</keyword>
<dbReference type="AlphaFoldDB" id="A0AAV3Q034"/>
<gene>
    <name evidence="1" type="ORF">LIER_38398</name>
</gene>
<name>A0AAV3Q034_LITER</name>
<proteinExistence type="predicted"/>
<protein>
    <submittedName>
        <fullName evidence="1">Uncharacterized protein</fullName>
    </submittedName>
</protein>
<evidence type="ECO:0000313" key="2">
    <source>
        <dbReference type="Proteomes" id="UP001454036"/>
    </source>
</evidence>
<reference evidence="1 2" key="1">
    <citation type="submission" date="2024-01" db="EMBL/GenBank/DDBJ databases">
        <title>The complete chloroplast genome sequence of Lithospermum erythrorhizon: insights into the phylogenetic relationship among Boraginaceae species and the maternal lineages of purple gromwells.</title>
        <authorList>
            <person name="Okada T."/>
            <person name="Watanabe K."/>
        </authorList>
    </citation>
    <scope>NUCLEOTIDE SEQUENCE [LARGE SCALE GENOMIC DNA]</scope>
</reference>
<dbReference type="EMBL" id="BAABME010019402">
    <property type="protein sequence ID" value="GAA0157074.1"/>
    <property type="molecule type" value="Genomic_DNA"/>
</dbReference>